<keyword evidence="3" id="KW-1185">Reference proteome</keyword>
<keyword evidence="1" id="KW-0732">Signal</keyword>
<accession>A0A2T6AZJ7</accession>
<evidence type="ECO:0000256" key="1">
    <source>
        <dbReference type="SAM" id="SignalP"/>
    </source>
</evidence>
<feature type="chain" id="PRO_5015444852" description="DUF1737 domain-containing protein" evidence="1">
    <location>
        <begin position="21"/>
        <end position="95"/>
    </location>
</feature>
<reference evidence="2 3" key="1">
    <citation type="submission" date="2018-04" db="EMBL/GenBank/DDBJ databases">
        <title>Genomic Encyclopedia of Archaeal and Bacterial Type Strains, Phase II (KMG-II): from individual species to whole genera.</title>
        <authorList>
            <person name="Goeker M."/>
        </authorList>
    </citation>
    <scope>NUCLEOTIDE SEQUENCE [LARGE SCALE GENOMIC DNA]</scope>
    <source>
        <strain evidence="2 3">DSM 29329</strain>
    </source>
</reference>
<comment type="caution">
    <text evidence="2">The sequence shown here is derived from an EMBL/GenBank/DDBJ whole genome shotgun (WGS) entry which is preliminary data.</text>
</comment>
<dbReference type="RefSeq" id="WP_107975482.1">
    <property type="nucleotide sequence ID" value="NZ_BMEZ01000007.1"/>
</dbReference>
<gene>
    <name evidence="2" type="ORF">C8N44_10760</name>
</gene>
<organism evidence="2 3">
    <name type="scientific">Allosediminivita pacifica</name>
    <dbReference type="NCBI Taxonomy" id="1267769"/>
    <lineage>
        <taxon>Bacteria</taxon>
        <taxon>Pseudomonadati</taxon>
        <taxon>Pseudomonadota</taxon>
        <taxon>Alphaproteobacteria</taxon>
        <taxon>Rhodobacterales</taxon>
        <taxon>Paracoccaceae</taxon>
        <taxon>Allosediminivita</taxon>
    </lineage>
</organism>
<name>A0A2T6AZJ7_9RHOB</name>
<dbReference type="OrthoDB" id="7745874at2"/>
<sequence length="95" mass="10281">MTRLAPLLLALVLLPAAAQAACYAEYKARRDSDAGIRLHYGIMDLDGACPDAAEARETVAARLRDGWQLLGVTGLSTSAPTARQRRDAGAFYLRY</sequence>
<evidence type="ECO:0000313" key="2">
    <source>
        <dbReference type="EMBL" id="PTX49220.1"/>
    </source>
</evidence>
<dbReference type="EMBL" id="QBKN01000007">
    <property type="protein sequence ID" value="PTX49220.1"/>
    <property type="molecule type" value="Genomic_DNA"/>
</dbReference>
<evidence type="ECO:0000313" key="3">
    <source>
        <dbReference type="Proteomes" id="UP000244069"/>
    </source>
</evidence>
<proteinExistence type="predicted"/>
<protein>
    <recommendedName>
        <fullName evidence="4">DUF1737 domain-containing protein</fullName>
    </recommendedName>
</protein>
<evidence type="ECO:0008006" key="4">
    <source>
        <dbReference type="Google" id="ProtNLM"/>
    </source>
</evidence>
<dbReference type="Proteomes" id="UP000244069">
    <property type="component" value="Unassembled WGS sequence"/>
</dbReference>
<feature type="signal peptide" evidence="1">
    <location>
        <begin position="1"/>
        <end position="20"/>
    </location>
</feature>
<dbReference type="AlphaFoldDB" id="A0A2T6AZJ7"/>